<dbReference type="PANTHER" id="PTHR35580">
    <property type="entry name" value="CELL SURFACE GLYCOPROTEIN (S-LAYER PROTEIN)-LIKE PROTEIN"/>
    <property type="match status" value="1"/>
</dbReference>
<keyword evidence="3" id="KW-1185">Reference proteome</keyword>
<feature type="domain" description="DUF7948" evidence="1">
    <location>
        <begin position="63"/>
        <end position="272"/>
    </location>
</feature>
<evidence type="ECO:0000313" key="2">
    <source>
        <dbReference type="EMBL" id="KGE84959.1"/>
    </source>
</evidence>
<dbReference type="Pfam" id="PF25778">
    <property type="entry name" value="DUF7948"/>
    <property type="match status" value="1"/>
</dbReference>
<protein>
    <recommendedName>
        <fullName evidence="1">DUF7948 domain-containing protein</fullName>
    </recommendedName>
</protein>
<accession>A0A098RXP6</accession>
<comment type="caution">
    <text evidence="2">The sequence shown here is derived from an EMBL/GenBank/DDBJ whole genome shotgun (WGS) entry which is preliminary data.</text>
</comment>
<dbReference type="STRING" id="1524460.IX84_30530"/>
<gene>
    <name evidence="2" type="ORF">IX84_30530</name>
</gene>
<dbReference type="PANTHER" id="PTHR35580:SF1">
    <property type="entry name" value="PHYTASE-LIKE DOMAIN-CONTAINING PROTEIN"/>
    <property type="match status" value="1"/>
</dbReference>
<dbReference type="AlphaFoldDB" id="A0A098RXP6"/>
<dbReference type="InterPro" id="IPR052918">
    <property type="entry name" value="Motility_Chemotaxis_Reg"/>
</dbReference>
<evidence type="ECO:0000259" key="1">
    <source>
        <dbReference type="Pfam" id="PF25778"/>
    </source>
</evidence>
<evidence type="ECO:0000313" key="3">
    <source>
        <dbReference type="Proteomes" id="UP000029736"/>
    </source>
</evidence>
<dbReference type="EMBL" id="JPOS01000098">
    <property type="protein sequence ID" value="KGE84959.1"/>
    <property type="molecule type" value="Genomic_DNA"/>
</dbReference>
<dbReference type="Proteomes" id="UP000029736">
    <property type="component" value="Unassembled WGS sequence"/>
</dbReference>
<organism evidence="2 3">
    <name type="scientific">Phaeodactylibacter xiamenensis</name>
    <dbReference type="NCBI Taxonomy" id="1524460"/>
    <lineage>
        <taxon>Bacteria</taxon>
        <taxon>Pseudomonadati</taxon>
        <taxon>Bacteroidota</taxon>
        <taxon>Saprospiria</taxon>
        <taxon>Saprospirales</taxon>
        <taxon>Haliscomenobacteraceae</taxon>
        <taxon>Phaeodactylibacter</taxon>
    </lineage>
</organism>
<name>A0A098RXP6_9BACT</name>
<dbReference type="InterPro" id="IPR057708">
    <property type="entry name" value="DUF7948"/>
</dbReference>
<dbReference type="RefSeq" id="WP_044229842.1">
    <property type="nucleotide sequence ID" value="NZ_JPOS01000098.1"/>
</dbReference>
<sequence length="900" mass="97007">MKKRLHSKDDEAASIALDGEGGLSVLGKNGLSNGSTEYMLVRYSKKQLTIPPGDGAASPALAFTEQRGQLTDTSGTSVEGVRFYSTGSYPPLYVQNDTLSFVAASVDTSSATPDTLHRVDITFFDSKTSLMSAAGLDQLDNYRNYYLGHIPEGRARVGQYGRVAVTDLYDGINLQMFADESGIVYYFVIQPGGDPNDLKLDFHGQDSLYLKARNLFVGTSLGDFNLPAPKAFQIDSLGQEVSTAWKPEYSIAGSRVSFSSTGSYDSTKVLVVELRKPEVTSGSSQDEWVTFFGGIGTGDPFDLGDDLSSIFVDEDGSVFVTGFAGNIDFPLVDGGLIVDLSGESADGLVAKFNNQAVLQYLSVLGGSREDIARDIVGFNNKVVIVGETNSPDFPEDNVLPNLTSLDGFAASFNKENGMLGSVKVYGGTLRDRFLGVDKFEDRIFVVGNSGSTNFPTENLAGAYNQSSNNSAVGDSRDAVILELDEQTLELVWSTYFGGTNYDIASDIVVDQNTGSFYICGVTRTKTYHTSNCAVPGVGGGFPGCKPSGADQFSFNNGGGTVGEIEDTFIAEFDNNGAISWSTFFGGHSNDGVSIAGRNNLAFDPNSSRLAIIGSSEDCSTIPSTTSGGYQQDIGLGNYIAVFKDRSLQWSSGFGGFSPFGTFNQLYLGESCTFKDNGNLFITGFTNYLPQPSNDYCTAPSISSNEFPICPPQGSAQAYFQESGGIAINEGEGECYIASFDQGYNLVYSTFFGGNGADFIRTATMKSDDFYFVGQSESTVSFPWRFPSSPPNVYKQDELFGGLDGFIGRLRMNNLVSVDDYKRVVEDELIVFPNPNNGQFTITLPSREELNVPFRIIDSRGVTISVGMARRGELISINLPDIPAGAYYFVTPYHSAPFIKY</sequence>
<proteinExistence type="predicted"/>
<reference evidence="2 3" key="1">
    <citation type="journal article" date="2014" name="Int. J. Syst. Evol. Microbiol.">
        <title>Phaeodactylibacter xiamenensis gen. nov., sp. nov., a member of the family Saprospiraceae isolated from the marine alga Phaeodactylum tricornutum.</title>
        <authorList>
            <person name="Chen Z.Jr."/>
            <person name="Lei X."/>
            <person name="Lai Q."/>
            <person name="Li Y."/>
            <person name="Zhang B."/>
            <person name="Zhang J."/>
            <person name="Zhang H."/>
            <person name="Yang L."/>
            <person name="Zheng W."/>
            <person name="Tian Y."/>
            <person name="Yu Z."/>
            <person name="Xu H.Jr."/>
            <person name="Zheng T."/>
        </authorList>
    </citation>
    <scope>NUCLEOTIDE SEQUENCE [LARGE SCALE GENOMIC DNA]</scope>
    <source>
        <strain evidence="2 3">KD52</strain>
    </source>
</reference>
<dbReference type="OrthoDB" id="1652165at2"/>